<feature type="domain" description="LysM" evidence="1">
    <location>
        <begin position="471"/>
        <end position="514"/>
    </location>
</feature>
<dbReference type="SMART" id="SM00257">
    <property type="entry name" value="LysM"/>
    <property type="match status" value="1"/>
</dbReference>
<sequence length="519" mass="59168">MELVKNHLHQLYVKSEAVSQVTFDEDYNVPDTKPDVGRMIQKKGEVEISEVQAGEGRARIFGSLRFSMLYVSDGEEKRVYCLEGSLPVDENLNLDGISGGDKICLKWEIEDISLHLIHPRKLNVKALVTFSASVEELQDLELPLELKDGEEAAVRKKEIRLLELGIHKKDTLRVRKEMAVASNKPNIHEILWKDMEFRGLDIRADEERVIIKGELFIFVLYAGVDEENPLQWLEQAIPFTGEAECSGCTPDMIPNIEVSMVQSSMEIAPDADGEERILQMDAVLELDLKLYREETVSLLQDVYTPKKKTVPVTSPRKLESLLVRNCSKCRISDRLKLQESQNKILQICHSEGKIKVDETRTVENGILAEGVLELRILYIVSDDEMPFYAMEAAVPFSQVVEAEGISENCRYHLRTDLEQLSTTMIDSNEIEVKAVMNLNAVVLNVRKEEIIEEIREEELDPEELQNMPGIVCYLVQPGDTLWDIAKQFYTTPEEIQKLNQLKSEEIKPLDSLLLIKKVE</sequence>
<evidence type="ECO:0000313" key="3">
    <source>
        <dbReference type="Proteomes" id="UP000824169"/>
    </source>
</evidence>
<dbReference type="PROSITE" id="PS51782">
    <property type="entry name" value="LYSM"/>
    <property type="match status" value="1"/>
</dbReference>
<dbReference type="CDD" id="cd00118">
    <property type="entry name" value="LysM"/>
    <property type="match status" value="1"/>
</dbReference>
<dbReference type="SUPFAM" id="SSF54106">
    <property type="entry name" value="LysM domain"/>
    <property type="match status" value="1"/>
</dbReference>
<reference evidence="2" key="1">
    <citation type="submission" date="2020-10" db="EMBL/GenBank/DDBJ databases">
        <authorList>
            <person name="Gilroy R."/>
        </authorList>
    </citation>
    <scope>NUCLEOTIDE SEQUENCE</scope>
    <source>
        <strain evidence="2">CHK188-20938</strain>
    </source>
</reference>
<accession>A0A9D1P1N1</accession>
<dbReference type="InterPro" id="IPR024300">
    <property type="entry name" value="SipL_SPOCS_dom"/>
</dbReference>
<comment type="caution">
    <text evidence="2">The sequence shown here is derived from an EMBL/GenBank/DDBJ whole genome shotgun (WGS) entry which is preliminary data.</text>
</comment>
<dbReference type="Pfam" id="PF01476">
    <property type="entry name" value="LysM"/>
    <property type="match status" value="1"/>
</dbReference>
<dbReference type="InterPro" id="IPR036779">
    <property type="entry name" value="LysM_dom_sf"/>
</dbReference>
<gene>
    <name evidence="2" type="ORF">IAB71_03485</name>
</gene>
<reference evidence="2" key="2">
    <citation type="journal article" date="2021" name="PeerJ">
        <title>Extensive microbial diversity within the chicken gut microbiome revealed by metagenomics and culture.</title>
        <authorList>
            <person name="Gilroy R."/>
            <person name="Ravi A."/>
            <person name="Getino M."/>
            <person name="Pursley I."/>
            <person name="Horton D.L."/>
            <person name="Alikhan N.F."/>
            <person name="Baker D."/>
            <person name="Gharbi K."/>
            <person name="Hall N."/>
            <person name="Watson M."/>
            <person name="Adriaenssens E.M."/>
            <person name="Foster-Nyarko E."/>
            <person name="Jarju S."/>
            <person name="Secka A."/>
            <person name="Antonio M."/>
            <person name="Oren A."/>
            <person name="Chaudhuri R.R."/>
            <person name="La Ragione R."/>
            <person name="Hildebrand F."/>
            <person name="Pallen M.J."/>
        </authorList>
    </citation>
    <scope>NUCLEOTIDE SEQUENCE</scope>
    <source>
        <strain evidence="2">CHK188-20938</strain>
    </source>
</reference>
<evidence type="ECO:0000313" key="2">
    <source>
        <dbReference type="EMBL" id="HIV24839.1"/>
    </source>
</evidence>
<organism evidence="2 3">
    <name type="scientific">Candidatus Scatomonas pullistercoris</name>
    <dbReference type="NCBI Taxonomy" id="2840920"/>
    <lineage>
        <taxon>Bacteria</taxon>
        <taxon>Bacillati</taxon>
        <taxon>Bacillota</taxon>
        <taxon>Clostridia</taxon>
        <taxon>Lachnospirales</taxon>
        <taxon>Lachnospiraceae</taxon>
        <taxon>Lachnospiraceae incertae sedis</taxon>
        <taxon>Candidatus Scatomonas</taxon>
    </lineage>
</organism>
<proteinExistence type="predicted"/>
<dbReference type="Gene3D" id="3.10.350.10">
    <property type="entry name" value="LysM domain"/>
    <property type="match status" value="1"/>
</dbReference>
<dbReference type="InterPro" id="IPR018392">
    <property type="entry name" value="LysM"/>
</dbReference>
<dbReference type="AlphaFoldDB" id="A0A9D1P1N1"/>
<dbReference type="Pfam" id="PF12673">
    <property type="entry name" value="SipL"/>
    <property type="match status" value="3"/>
</dbReference>
<dbReference type="EMBL" id="DVOO01000011">
    <property type="protein sequence ID" value="HIV24839.1"/>
    <property type="molecule type" value="Genomic_DNA"/>
</dbReference>
<protein>
    <submittedName>
        <fullName evidence="2">DUF3794 domain-containing protein</fullName>
    </submittedName>
</protein>
<dbReference type="Proteomes" id="UP000824169">
    <property type="component" value="Unassembled WGS sequence"/>
</dbReference>
<name>A0A9D1P1N1_9FIRM</name>
<evidence type="ECO:0000259" key="1">
    <source>
        <dbReference type="PROSITE" id="PS51782"/>
    </source>
</evidence>